<name>A0A1M7JDI2_9RHOB</name>
<dbReference type="PROSITE" id="PS51257">
    <property type="entry name" value="PROKAR_LIPOPROTEIN"/>
    <property type="match status" value="1"/>
</dbReference>
<dbReference type="PANTHER" id="PTHR36513:SF1">
    <property type="entry name" value="TRANSMEMBRANE PROTEIN"/>
    <property type="match status" value="1"/>
</dbReference>
<accession>A0A1M7JDI2</accession>
<evidence type="ECO:0000313" key="3">
    <source>
        <dbReference type="Proteomes" id="UP000322545"/>
    </source>
</evidence>
<evidence type="ECO:0000256" key="1">
    <source>
        <dbReference type="SAM" id="SignalP"/>
    </source>
</evidence>
<sequence>MDWKRGRRACAWLSLVVGLTACSPRADLVPDVYEADLGRNVPIFVGTTRQRDADGLWSSSQPGPLNYAAIDVNVPPDREPGIVSLSRGKPDPRTDFLTGKIKAYSDRDAFRAAARQMLGNGRGREEIIVTIHGFNNTMGDSVFRTAQMAADYGMDGPVFHYAWPSRGAPLGYAADRDAALLARGGLEQMLDDLRRAGARDIMLVAHSMGSQLTMEVLRQMALRRNTATLSTIGGVVLFSPDIDPALFRAQAEDIGRLPDPFVIFVSRRDPALRLSARLTGHENRLGTIATIEEVAGLDVTIIDLSEARDAASRHLAAATSPTMLAFLRRTEAIRRDIENAASGQVGLLSGAVLIAEEASAVMIAPLMVLGGESQ</sequence>
<proteinExistence type="predicted"/>
<evidence type="ECO:0000313" key="2">
    <source>
        <dbReference type="EMBL" id="SHM51055.1"/>
    </source>
</evidence>
<dbReference type="Proteomes" id="UP000322545">
    <property type="component" value="Unassembled WGS sequence"/>
</dbReference>
<protein>
    <submittedName>
        <fullName evidence="2">Esterase/lipase superfamily enzyme</fullName>
    </submittedName>
</protein>
<dbReference type="Pfam" id="PF05990">
    <property type="entry name" value="DUF900"/>
    <property type="match status" value="1"/>
</dbReference>
<gene>
    <name evidence="2" type="ORF">SAMN05443432_108142</name>
</gene>
<dbReference type="EMBL" id="FRCB01000008">
    <property type="protein sequence ID" value="SHM51055.1"/>
    <property type="molecule type" value="Genomic_DNA"/>
</dbReference>
<dbReference type="InterPro" id="IPR010297">
    <property type="entry name" value="DUF900_hydrolase"/>
</dbReference>
<keyword evidence="1" id="KW-0732">Signal</keyword>
<dbReference type="AlphaFoldDB" id="A0A1M7JDI2"/>
<dbReference type="InterPro" id="IPR029058">
    <property type="entry name" value="AB_hydrolase_fold"/>
</dbReference>
<reference evidence="2 3" key="1">
    <citation type="submission" date="2016-11" db="EMBL/GenBank/DDBJ databases">
        <authorList>
            <person name="Varghese N."/>
            <person name="Submissions S."/>
        </authorList>
    </citation>
    <scope>NUCLEOTIDE SEQUENCE [LARGE SCALE GENOMIC DNA]</scope>
    <source>
        <strain evidence="2 3">DSM 28249</strain>
    </source>
</reference>
<keyword evidence="3" id="KW-1185">Reference proteome</keyword>
<dbReference type="PANTHER" id="PTHR36513">
    <property type="entry name" value="ABC TRANSMEMBRANE TYPE-1 DOMAIN-CONTAINING PROTEIN"/>
    <property type="match status" value="1"/>
</dbReference>
<feature type="signal peptide" evidence="1">
    <location>
        <begin position="1"/>
        <end position="26"/>
    </location>
</feature>
<feature type="chain" id="PRO_5013087986" evidence="1">
    <location>
        <begin position="27"/>
        <end position="374"/>
    </location>
</feature>
<dbReference type="SUPFAM" id="SSF53474">
    <property type="entry name" value="alpha/beta-Hydrolases"/>
    <property type="match status" value="1"/>
</dbReference>
<organism evidence="2 3">
    <name type="scientific">Roseovarius litoreus</name>
    <dbReference type="NCBI Taxonomy" id="1155722"/>
    <lineage>
        <taxon>Bacteria</taxon>
        <taxon>Pseudomonadati</taxon>
        <taxon>Pseudomonadota</taxon>
        <taxon>Alphaproteobacteria</taxon>
        <taxon>Rhodobacterales</taxon>
        <taxon>Roseobacteraceae</taxon>
        <taxon>Roseovarius</taxon>
    </lineage>
</organism>
<dbReference type="Gene3D" id="3.40.50.1820">
    <property type="entry name" value="alpha/beta hydrolase"/>
    <property type="match status" value="1"/>
</dbReference>